<evidence type="ECO:0000313" key="3">
    <source>
        <dbReference type="Proteomes" id="UP000309128"/>
    </source>
</evidence>
<dbReference type="Proteomes" id="UP000309128">
    <property type="component" value="Unassembled WGS sequence"/>
</dbReference>
<dbReference type="AlphaFoldDB" id="A0A5S4F5E9"/>
<evidence type="ECO:0000256" key="1">
    <source>
        <dbReference type="SAM" id="MobiDB-lite"/>
    </source>
</evidence>
<evidence type="ECO:0000313" key="2">
    <source>
        <dbReference type="EMBL" id="TMR11474.1"/>
    </source>
</evidence>
<sequence>MPEPRARRHPRPECRRGRRRRDRRPGERQRAPHRALASKDPSVIEICHVLARLFIPTASAIDHVLGWSYYRRLHQHRAQLSHYRRRGHSIPRNLRM</sequence>
<keyword evidence="3" id="KW-1185">Reference proteome</keyword>
<comment type="caution">
    <text evidence="2">The sequence shown here is derived from an EMBL/GenBank/DDBJ whole genome shotgun (WGS) entry which is preliminary data.</text>
</comment>
<gene>
    <name evidence="2" type="ORF">ETD86_35705</name>
</gene>
<reference evidence="2 3" key="1">
    <citation type="submission" date="2019-05" db="EMBL/GenBank/DDBJ databases">
        <title>Draft genome sequence of Nonomuraea turkmeniaca DSM 43926.</title>
        <authorList>
            <person name="Saricaoglu S."/>
            <person name="Isik K."/>
        </authorList>
    </citation>
    <scope>NUCLEOTIDE SEQUENCE [LARGE SCALE GENOMIC DNA]</scope>
    <source>
        <strain evidence="2 3">DSM 43926</strain>
    </source>
</reference>
<organism evidence="2 3">
    <name type="scientific">Nonomuraea turkmeniaca</name>
    <dbReference type="NCBI Taxonomy" id="103838"/>
    <lineage>
        <taxon>Bacteria</taxon>
        <taxon>Bacillati</taxon>
        <taxon>Actinomycetota</taxon>
        <taxon>Actinomycetes</taxon>
        <taxon>Streptosporangiales</taxon>
        <taxon>Streptosporangiaceae</taxon>
        <taxon>Nonomuraea</taxon>
    </lineage>
</organism>
<accession>A0A5S4F5E9</accession>
<feature type="region of interest" description="Disordered" evidence="1">
    <location>
        <begin position="1"/>
        <end position="38"/>
    </location>
</feature>
<proteinExistence type="predicted"/>
<dbReference type="EMBL" id="VCKY01000156">
    <property type="protein sequence ID" value="TMR11474.1"/>
    <property type="molecule type" value="Genomic_DNA"/>
</dbReference>
<dbReference type="OrthoDB" id="3700476at2"/>
<name>A0A5S4F5E9_9ACTN</name>
<feature type="compositionally biased region" description="Basic residues" evidence="1">
    <location>
        <begin position="1"/>
        <end position="23"/>
    </location>
</feature>
<protein>
    <submittedName>
        <fullName evidence="2">Uncharacterized protein</fullName>
    </submittedName>
</protein>